<proteinExistence type="predicted"/>
<evidence type="ECO:0008006" key="3">
    <source>
        <dbReference type="Google" id="ProtNLM"/>
    </source>
</evidence>
<dbReference type="RefSeq" id="WP_004038626.1">
    <property type="nucleotide sequence ID" value="NZ_CM001555.1"/>
</dbReference>
<dbReference type="HOGENOM" id="CLU_1375525_0_0_2"/>
<dbReference type="Proteomes" id="UP000005095">
    <property type="component" value="Chromosome"/>
</dbReference>
<evidence type="ECO:0000313" key="2">
    <source>
        <dbReference type="Proteomes" id="UP000005095"/>
    </source>
</evidence>
<dbReference type="EMBL" id="CM001555">
    <property type="protein sequence ID" value="EJG07022.1"/>
    <property type="molecule type" value="Genomic_DNA"/>
</dbReference>
<evidence type="ECO:0000313" key="1">
    <source>
        <dbReference type="EMBL" id="EJG07022.1"/>
    </source>
</evidence>
<dbReference type="STRING" id="28892.Metli_1065"/>
<protein>
    <recommendedName>
        <fullName evidence="3">HEAT repeat domain-containing protein</fullName>
    </recommendedName>
</protein>
<reference evidence="1 2" key="1">
    <citation type="submission" date="2011-08" db="EMBL/GenBank/DDBJ databases">
        <title>The complete genome of Methanofollis liminatans DSM 4140.</title>
        <authorList>
            <consortium name="US DOE Joint Genome Institute (JGI-PGF)"/>
            <person name="Lucas S."/>
            <person name="Han J."/>
            <person name="Lapidus A."/>
            <person name="Bruce D."/>
            <person name="Goodwin L."/>
            <person name="Pitluck S."/>
            <person name="Peters L."/>
            <person name="Kyrpides N."/>
            <person name="Mavromatis K."/>
            <person name="Ivanova N."/>
            <person name="Mikhailova N."/>
            <person name="Lu M."/>
            <person name="Detter J.C."/>
            <person name="Tapia R."/>
            <person name="Han C."/>
            <person name="Land M."/>
            <person name="Hauser L."/>
            <person name="Markowitz V."/>
            <person name="Cheng J.-F."/>
            <person name="Hugenholtz P."/>
            <person name="Woyke T."/>
            <person name="Wu D."/>
            <person name="Spring S."/>
            <person name="Schuler E."/>
            <person name="Brambilla E."/>
            <person name="Klenk H.-P."/>
            <person name="Eisen J.A."/>
        </authorList>
    </citation>
    <scope>NUCLEOTIDE SEQUENCE [LARGE SCALE GENOMIC DNA]</scope>
    <source>
        <strain evidence="1 2">DSM 4140</strain>
    </source>
</reference>
<name>J1L1W4_9EURY</name>
<dbReference type="OrthoDB" id="112261at2157"/>
<organism evidence="1 2">
    <name type="scientific">Methanofollis liminatans DSM 4140</name>
    <dbReference type="NCBI Taxonomy" id="28892"/>
    <lineage>
        <taxon>Archaea</taxon>
        <taxon>Methanobacteriati</taxon>
        <taxon>Methanobacteriota</taxon>
        <taxon>Stenosarchaea group</taxon>
        <taxon>Methanomicrobia</taxon>
        <taxon>Methanomicrobiales</taxon>
        <taxon>Methanomicrobiaceae</taxon>
        <taxon>Methanofollis</taxon>
    </lineage>
</organism>
<keyword evidence="2" id="KW-1185">Reference proteome</keyword>
<gene>
    <name evidence="1" type="ORF">Metli_1065</name>
</gene>
<accession>J1L1W4</accession>
<sequence length="198" mass="21488">MANPDTMTVLRDALASGDSDAICAALQDMIIFKAVNPLAPSDLDEVAEVLDLGGRAAGTALQVLHAAAVRQGTLPADTEAAAGWLRAVVERSRDDPDGRMAIRDAIHLLARMDDPMPIEQLAYDARHFDGVRVKKEDYCHPAIAGMLRRHDAELAALQAALGENRAAREIGAIREYARDPPGYEERVRLAQEDEVEVL</sequence>
<dbReference type="AlphaFoldDB" id="J1L1W4"/>